<dbReference type="Proteomes" id="UP000481109">
    <property type="component" value="Unassembled WGS sequence"/>
</dbReference>
<evidence type="ECO:0000313" key="4">
    <source>
        <dbReference type="Proteomes" id="UP000481109"/>
    </source>
</evidence>
<gene>
    <name evidence="3" type="ORF">G6045_33500</name>
</gene>
<proteinExistence type="predicted"/>
<feature type="transmembrane region" description="Helical" evidence="2">
    <location>
        <begin position="187"/>
        <end position="205"/>
    </location>
</feature>
<keyword evidence="4" id="KW-1185">Reference proteome</keyword>
<feature type="transmembrane region" description="Helical" evidence="2">
    <location>
        <begin position="430"/>
        <end position="451"/>
    </location>
</feature>
<feature type="transmembrane region" description="Helical" evidence="2">
    <location>
        <begin position="275"/>
        <end position="293"/>
    </location>
</feature>
<comment type="caution">
    <text evidence="3">The sequence shown here is derived from an EMBL/GenBank/DDBJ whole genome shotgun (WGS) entry which is preliminary data.</text>
</comment>
<dbReference type="Pfam" id="PF13687">
    <property type="entry name" value="DUF4153"/>
    <property type="match status" value="1"/>
</dbReference>
<feature type="transmembrane region" description="Helical" evidence="2">
    <location>
        <begin position="356"/>
        <end position="379"/>
    </location>
</feature>
<evidence type="ECO:0000256" key="1">
    <source>
        <dbReference type="SAM" id="MobiDB-lite"/>
    </source>
</evidence>
<feature type="transmembrane region" description="Helical" evidence="2">
    <location>
        <begin position="163"/>
        <end position="181"/>
    </location>
</feature>
<accession>A0A6G4XUQ7</accession>
<keyword evidence="2" id="KW-0472">Membrane</keyword>
<feature type="region of interest" description="Disordered" evidence="1">
    <location>
        <begin position="94"/>
        <end position="124"/>
    </location>
</feature>
<evidence type="ECO:0000313" key="3">
    <source>
        <dbReference type="EMBL" id="NGO80537.1"/>
    </source>
</evidence>
<dbReference type="InterPro" id="IPR025291">
    <property type="entry name" value="DUF4153"/>
</dbReference>
<protein>
    <submittedName>
        <fullName evidence="3">DUF4173 domain-containing protein</fullName>
    </submittedName>
</protein>
<dbReference type="AlphaFoldDB" id="A0A6G4XUQ7"/>
<dbReference type="RefSeq" id="WP_165335955.1">
    <property type="nucleotide sequence ID" value="NZ_JAAKZW010000225.1"/>
</dbReference>
<feature type="compositionally biased region" description="Basic and acidic residues" evidence="1">
    <location>
        <begin position="22"/>
        <end position="43"/>
    </location>
</feature>
<reference evidence="3 4" key="1">
    <citation type="submission" date="2020-02" db="EMBL/GenBank/DDBJ databases">
        <title>Whole-genome analyses of novel actinobacteria.</title>
        <authorList>
            <person name="Sahin N."/>
            <person name="Tokatli A."/>
        </authorList>
    </citation>
    <scope>NUCLEOTIDE SEQUENCE [LARGE SCALE GENOMIC DNA]</scope>
    <source>
        <strain evidence="3 4">YC504</strain>
    </source>
</reference>
<organism evidence="3 4">
    <name type="scientific">Streptomyces mesophilus</name>
    <dbReference type="NCBI Taxonomy" id="1775132"/>
    <lineage>
        <taxon>Bacteria</taxon>
        <taxon>Bacillati</taxon>
        <taxon>Actinomycetota</taxon>
        <taxon>Actinomycetes</taxon>
        <taxon>Kitasatosporales</taxon>
        <taxon>Streptomycetaceae</taxon>
        <taxon>Streptomyces</taxon>
    </lineage>
</organism>
<dbReference type="EMBL" id="JAAKZW010000225">
    <property type="protein sequence ID" value="NGO80537.1"/>
    <property type="molecule type" value="Genomic_DNA"/>
</dbReference>
<keyword evidence="2" id="KW-1133">Transmembrane helix</keyword>
<feature type="transmembrane region" description="Helical" evidence="2">
    <location>
        <begin position="399"/>
        <end position="418"/>
    </location>
</feature>
<feature type="transmembrane region" description="Helical" evidence="2">
    <location>
        <begin position="498"/>
        <end position="515"/>
    </location>
</feature>
<evidence type="ECO:0000256" key="2">
    <source>
        <dbReference type="SAM" id="Phobius"/>
    </source>
</evidence>
<name>A0A6G4XUQ7_9ACTN</name>
<feature type="transmembrane region" description="Helical" evidence="2">
    <location>
        <begin position="471"/>
        <end position="491"/>
    </location>
</feature>
<feature type="transmembrane region" description="Helical" evidence="2">
    <location>
        <begin position="236"/>
        <end position="255"/>
    </location>
</feature>
<feature type="transmembrane region" description="Helical" evidence="2">
    <location>
        <begin position="313"/>
        <end position="335"/>
    </location>
</feature>
<feature type="region of interest" description="Disordered" evidence="1">
    <location>
        <begin position="1"/>
        <end position="61"/>
    </location>
</feature>
<keyword evidence="2" id="KW-0812">Transmembrane</keyword>
<sequence length="615" mass="64535">MSDTPSTPEVPEPEPGTGPEGAEPRKRGAPEQRAADEAVREGPDGSVVREGPDGSVVGPDGSVVREAPAVAAEEPQDAVPPRTLAEAAVAWGTSVPPQSTAARTKAAAGPPPNPWATHQRPPSVFDGITAADAAPVRTATLASALAAGVLSALLLADGVAVNLLIVAVPLALAAYFAAQAAGRLPRGWTLAWGAGGLALLAVPALRDADWPSFLAVAAAFGLGSLALHGTRRWPGVLLNPLGLFGAVGPGAVWAWRGVRARTGGARGSLAPIVRAVAVAIVLLLVFGALFAAADSTFADLLGSLIPDADLSDGPLRFLLFALGVLGAVAAAYTAAAPLRWDRIEVKPGRARGRVEWALPLVVLNLLFAVFNLIQLTVLFGGYEAALKDGLTYSEYARQGFWQLLFATLLTLGVIALALRWSPRDGRRDRTLVRAVLGTLCVLTLIVVASALRRMQMYVDAYGLTRLRISVTAMELWLGLVIVLIMAAGVWGARWLPRAVIASAAGGVLVFGLVSPDGMVAEQNVQRYGDTKKFDVDYVSGLSADAVPALDKLPEPLRSCALKPLMESLGEDKAPWYAMSYGESRARSIIEGRPLREDVNCYDLDVIDTGTDRSEY</sequence>